<dbReference type="Pfam" id="PF13242">
    <property type="entry name" value="Hydrolase_like"/>
    <property type="match status" value="1"/>
</dbReference>
<dbReference type="GO" id="GO:0016791">
    <property type="term" value="F:phosphatase activity"/>
    <property type="evidence" value="ECO:0007669"/>
    <property type="project" value="TreeGrafter"/>
</dbReference>
<dbReference type="EMBL" id="MK551184">
    <property type="protein sequence ID" value="QCH03203.1"/>
    <property type="molecule type" value="Genomic_DNA"/>
</dbReference>
<dbReference type="SUPFAM" id="SSF56784">
    <property type="entry name" value="HAD-like"/>
    <property type="match status" value="1"/>
</dbReference>
<dbReference type="NCBIfam" id="TIGR01460">
    <property type="entry name" value="HAD-SF-IIA"/>
    <property type="match status" value="1"/>
</dbReference>
<dbReference type="Gene3D" id="3.40.50.1000">
    <property type="entry name" value="HAD superfamily/HAD-like"/>
    <property type="match status" value="2"/>
</dbReference>
<accession>A0A4D6U7G8</accession>
<dbReference type="Pfam" id="PF13344">
    <property type="entry name" value="Hydrolase_6"/>
    <property type="match status" value="1"/>
</dbReference>
<proteinExistence type="predicted"/>
<organism evidence="2">
    <name type="scientific">Plesiomonas shigelloides</name>
    <name type="common">Aeromonas shigelloides</name>
    <dbReference type="NCBI Taxonomy" id="703"/>
    <lineage>
        <taxon>Bacteria</taxon>
        <taxon>Pseudomonadati</taxon>
        <taxon>Pseudomonadota</taxon>
        <taxon>Gammaproteobacteria</taxon>
        <taxon>Enterobacterales</taxon>
        <taxon>Enterobacteriaceae</taxon>
        <taxon>Plesiomonas</taxon>
    </lineage>
</organism>
<dbReference type="GO" id="GO:0005737">
    <property type="term" value="C:cytoplasm"/>
    <property type="evidence" value="ECO:0007669"/>
    <property type="project" value="TreeGrafter"/>
</dbReference>
<dbReference type="AlphaFoldDB" id="A0A4D6U7G8"/>
<protein>
    <submittedName>
        <fullName evidence="2">HAD family hydrolase</fullName>
    </submittedName>
</protein>
<dbReference type="InterPro" id="IPR023214">
    <property type="entry name" value="HAD_sf"/>
</dbReference>
<evidence type="ECO:0000256" key="1">
    <source>
        <dbReference type="ARBA" id="ARBA00022723"/>
    </source>
</evidence>
<evidence type="ECO:0000313" key="2">
    <source>
        <dbReference type="EMBL" id="QCH03203.1"/>
    </source>
</evidence>
<dbReference type="GO" id="GO:0046872">
    <property type="term" value="F:metal ion binding"/>
    <property type="evidence" value="ECO:0007669"/>
    <property type="project" value="UniProtKB-KW"/>
</dbReference>
<dbReference type="InterPro" id="IPR036412">
    <property type="entry name" value="HAD-like_sf"/>
</dbReference>
<dbReference type="PANTHER" id="PTHR19288">
    <property type="entry name" value="4-NITROPHENYLPHOSPHATASE-RELATED"/>
    <property type="match status" value="1"/>
</dbReference>
<dbReference type="InterPro" id="IPR006357">
    <property type="entry name" value="HAD-SF_hydro_IIA"/>
</dbReference>
<reference evidence="2" key="1">
    <citation type="journal article" date="2019" name="Front. Microbiol.">
        <title>O-Antigen Gene Clusters of Plesiomonas shigelloides Serogroups and Its Application in Development of a Molecular Serotyping Scheme.</title>
        <authorList>
            <person name="Xi D."/>
            <person name="Wang X."/>
            <person name="Ning K."/>
            <person name="Liu Q."/>
            <person name="Jing F."/>
            <person name="Guo X."/>
            <person name="Cao B."/>
        </authorList>
    </citation>
    <scope>NUCLEOTIDE SEQUENCE</scope>
    <source>
        <strain evidence="2">O26H1a1c</strain>
    </source>
</reference>
<sequence>MSNNSSKNKVDYVKRLENLGLNALESQIILSTDSTISFLKKLHVEKVYVLGTKSLKKMVLDAGIDICSYNPEFVIIGYDTELSYSKLIDACRLINSGVDFIATHCDPVCPSENGPIPDIGLLTEMIEKTTGKKVYKVFGKPNPDVINDIINSHNIERSKIIMIGDRLYTDIAMANNAGIDSILVLSGDTTRDEVENVPKAASYILKDISRIV</sequence>
<keyword evidence="2" id="KW-0378">Hydrolase</keyword>
<dbReference type="PANTHER" id="PTHR19288:SF46">
    <property type="entry name" value="HALOACID DEHALOGENASE-LIKE HYDROLASE DOMAIN-CONTAINING PROTEIN 2"/>
    <property type="match status" value="1"/>
</dbReference>
<name>A0A4D6U7G8_PLESH</name>
<keyword evidence="1" id="KW-0479">Metal-binding</keyword>